<dbReference type="EMBL" id="JALJOR010000002">
    <property type="protein sequence ID" value="KAK9823764.1"/>
    <property type="molecule type" value="Genomic_DNA"/>
</dbReference>
<dbReference type="AlphaFoldDB" id="A0AAW1QQH4"/>
<sequence>MAAFVKQSSGNPQALAEALNATDRQALIALVQQSSGNPQALAQALYATDRQFLVSAAKALALLLAEDAPTAAAFLAALGDVGGAGFIVGYEGLLRACRAGLCKNAVNITSSVAGCSTLGPRDMLAAVLTYSVAAAERNISDPLIAAVAANYSCLRDVITIGLLNLLDFSTATCGCGGIGNALVSADVFSKQVYNVSVLSTVSSGALLSCVLTTIGAKSASFVSSRTDGRPTTLGLPLGSDCRVRGDDRADAAGCSD</sequence>
<organism evidence="1 2">
    <name type="scientific">[Myrmecia] bisecta</name>
    <dbReference type="NCBI Taxonomy" id="41462"/>
    <lineage>
        <taxon>Eukaryota</taxon>
        <taxon>Viridiplantae</taxon>
        <taxon>Chlorophyta</taxon>
        <taxon>core chlorophytes</taxon>
        <taxon>Trebouxiophyceae</taxon>
        <taxon>Trebouxiales</taxon>
        <taxon>Trebouxiaceae</taxon>
        <taxon>Myrmecia</taxon>
    </lineage>
</organism>
<reference evidence="1 2" key="1">
    <citation type="journal article" date="2024" name="Nat. Commun.">
        <title>Phylogenomics reveals the evolutionary origins of lichenization in chlorophyte algae.</title>
        <authorList>
            <person name="Puginier C."/>
            <person name="Libourel C."/>
            <person name="Otte J."/>
            <person name="Skaloud P."/>
            <person name="Haon M."/>
            <person name="Grisel S."/>
            <person name="Petersen M."/>
            <person name="Berrin J.G."/>
            <person name="Delaux P.M."/>
            <person name="Dal Grande F."/>
            <person name="Keller J."/>
        </authorList>
    </citation>
    <scope>NUCLEOTIDE SEQUENCE [LARGE SCALE GENOMIC DNA]</scope>
    <source>
        <strain evidence="1 2">SAG 2043</strain>
    </source>
</reference>
<evidence type="ECO:0000313" key="2">
    <source>
        <dbReference type="Proteomes" id="UP001489004"/>
    </source>
</evidence>
<name>A0AAW1QQH4_9CHLO</name>
<accession>A0AAW1QQH4</accession>
<gene>
    <name evidence="1" type="ORF">WJX72_005342</name>
</gene>
<comment type="caution">
    <text evidence="1">The sequence shown here is derived from an EMBL/GenBank/DDBJ whole genome shotgun (WGS) entry which is preliminary data.</text>
</comment>
<proteinExistence type="predicted"/>
<evidence type="ECO:0000313" key="1">
    <source>
        <dbReference type="EMBL" id="KAK9823764.1"/>
    </source>
</evidence>
<keyword evidence="2" id="KW-1185">Reference proteome</keyword>
<protein>
    <submittedName>
        <fullName evidence="1">Uncharacterized protein</fullName>
    </submittedName>
</protein>
<dbReference type="Proteomes" id="UP001489004">
    <property type="component" value="Unassembled WGS sequence"/>
</dbReference>